<name>A7BAT1_9ACTO</name>
<sequence length="44" mass="4678">MKKWVTCCVAVGSVVAVGIAVRQILVDLSDNADLWTSVTDAVED</sequence>
<dbReference type="eggNOG" id="ENOG5031HVT">
    <property type="taxonomic scope" value="Bacteria"/>
</dbReference>
<dbReference type="NCBIfam" id="NF038356">
    <property type="entry name" value="actino_DLW39"/>
    <property type="match status" value="1"/>
</dbReference>
<comment type="caution">
    <text evidence="1">The sequence shown here is derived from an EMBL/GenBank/DDBJ whole genome shotgun (WGS) entry which is preliminary data.</text>
</comment>
<accession>A7BAT1</accession>
<reference evidence="1" key="2">
    <citation type="submission" date="2015-05" db="EMBL/GenBank/DDBJ databases">
        <title>Draft genome sequence of Actinomyces odontolyticus (ATCC 17982).</title>
        <authorList>
            <person name="Sudarsanam P."/>
            <person name="Ley R."/>
            <person name="Guruge J."/>
            <person name="Turnbaugh P.J."/>
            <person name="Mahowald M."/>
            <person name="Liep D."/>
            <person name="Gordon J."/>
        </authorList>
    </citation>
    <scope>NUCLEOTIDE SEQUENCE</scope>
    <source>
        <strain evidence="1">ATCC 17982</strain>
    </source>
</reference>
<protein>
    <submittedName>
        <fullName evidence="1">Uncharacterized protein</fullName>
    </submittedName>
</protein>
<evidence type="ECO:0000313" key="2">
    <source>
        <dbReference type="Proteomes" id="UP000003553"/>
    </source>
</evidence>
<organism evidence="1 2">
    <name type="scientific">Schaalia dentiphila ATCC 17982</name>
    <dbReference type="NCBI Taxonomy" id="411466"/>
    <lineage>
        <taxon>Bacteria</taxon>
        <taxon>Bacillati</taxon>
        <taxon>Actinomycetota</taxon>
        <taxon>Actinomycetes</taxon>
        <taxon>Actinomycetales</taxon>
        <taxon>Actinomycetaceae</taxon>
        <taxon>Schaalia</taxon>
        <taxon>Schaalia dentiphila</taxon>
    </lineage>
</organism>
<dbReference type="Proteomes" id="UP000003553">
    <property type="component" value="Unassembled WGS sequence"/>
</dbReference>
<proteinExistence type="predicted"/>
<reference evidence="1" key="1">
    <citation type="submission" date="2007-04" db="EMBL/GenBank/DDBJ databases">
        <authorList>
            <person name="Fulton L."/>
            <person name="Clifton S."/>
            <person name="Fulton B."/>
            <person name="Xu J."/>
            <person name="Minx P."/>
            <person name="Pepin K.H."/>
            <person name="Johnson M."/>
            <person name="Thiruvilangam P."/>
            <person name="Bhonagiri V."/>
            <person name="Nash W.E."/>
            <person name="Mardis E.R."/>
            <person name="Wilson R.K."/>
        </authorList>
    </citation>
    <scope>NUCLEOTIDE SEQUENCE [LARGE SCALE GENOMIC DNA]</scope>
    <source>
        <strain evidence="1">ATCC 17982</strain>
    </source>
</reference>
<dbReference type="EMBL" id="AAYI02000004">
    <property type="protein sequence ID" value="EDN80305.1"/>
    <property type="molecule type" value="Genomic_DNA"/>
</dbReference>
<keyword evidence="2" id="KW-1185">Reference proteome</keyword>
<dbReference type="RefSeq" id="WP_003791404.1">
    <property type="nucleotide sequence ID" value="NZ_DS264586.1"/>
</dbReference>
<evidence type="ECO:0000313" key="1">
    <source>
        <dbReference type="EMBL" id="EDN80305.1"/>
    </source>
</evidence>
<dbReference type="AlphaFoldDB" id="A7BAT1"/>
<dbReference type="HOGENOM" id="CLU_3211239_0_0_11"/>
<gene>
    <name evidence="1" type="ORF">ACTODO_00746</name>
</gene>
<dbReference type="InterPro" id="IPR047990">
    <property type="entry name" value="DLW39-like"/>
</dbReference>